<dbReference type="EMBL" id="JAMZEK010000002">
    <property type="protein sequence ID" value="MCP1374629.1"/>
    <property type="molecule type" value="Genomic_DNA"/>
</dbReference>
<feature type="transmembrane region" description="Helical" evidence="1">
    <location>
        <begin position="44"/>
        <end position="66"/>
    </location>
</feature>
<dbReference type="RefSeq" id="WP_253566431.1">
    <property type="nucleotide sequence ID" value="NZ_JAMZEK010000002.1"/>
</dbReference>
<gene>
    <name evidence="2" type="ORF">NC595_11195</name>
</gene>
<evidence type="ECO:0000313" key="3">
    <source>
        <dbReference type="Proteomes" id="UP001204615"/>
    </source>
</evidence>
<feature type="transmembrane region" description="Helical" evidence="1">
    <location>
        <begin position="78"/>
        <end position="100"/>
    </location>
</feature>
<organism evidence="2 3">
    <name type="scientific">Dyella lutea</name>
    <dbReference type="NCBI Taxonomy" id="2950441"/>
    <lineage>
        <taxon>Bacteria</taxon>
        <taxon>Pseudomonadati</taxon>
        <taxon>Pseudomonadota</taxon>
        <taxon>Gammaproteobacteria</taxon>
        <taxon>Lysobacterales</taxon>
        <taxon>Rhodanobacteraceae</taxon>
        <taxon>Dyella</taxon>
    </lineage>
</organism>
<accession>A0ABT1FB80</accession>
<reference evidence="2 3" key="1">
    <citation type="submission" date="2022-06" db="EMBL/GenBank/DDBJ databases">
        <title>Dyella sp. Sa strain:Sa Genome sequencing.</title>
        <authorList>
            <person name="Park S."/>
        </authorList>
    </citation>
    <scope>NUCLEOTIDE SEQUENCE [LARGE SCALE GENOMIC DNA]</scope>
    <source>
        <strain evidence="2 3">Sa</strain>
    </source>
</reference>
<feature type="transmembrane region" description="Helical" evidence="1">
    <location>
        <begin position="12"/>
        <end position="32"/>
    </location>
</feature>
<keyword evidence="1" id="KW-1133">Transmembrane helix</keyword>
<dbReference type="Proteomes" id="UP001204615">
    <property type="component" value="Unassembled WGS sequence"/>
</dbReference>
<evidence type="ECO:0000256" key="1">
    <source>
        <dbReference type="SAM" id="Phobius"/>
    </source>
</evidence>
<sequence>MSLATIIFRHRRTLIFVALASLLVFLAEIFYLARVRTFSTGPLLGTLVLLPPLVLWYAMLGFWYAAWFRDGVQAPPRLVRLLAFGGFALGSSLIWLNMLVTAVSVG</sequence>
<name>A0ABT1FB80_9GAMM</name>
<keyword evidence="1" id="KW-0472">Membrane</keyword>
<keyword evidence="1" id="KW-0812">Transmembrane</keyword>
<comment type="caution">
    <text evidence="2">The sequence shown here is derived from an EMBL/GenBank/DDBJ whole genome shotgun (WGS) entry which is preliminary data.</text>
</comment>
<proteinExistence type="predicted"/>
<protein>
    <submittedName>
        <fullName evidence="2">Uncharacterized protein</fullName>
    </submittedName>
</protein>
<keyword evidence="3" id="KW-1185">Reference proteome</keyword>
<evidence type="ECO:0000313" key="2">
    <source>
        <dbReference type="EMBL" id="MCP1374629.1"/>
    </source>
</evidence>